<dbReference type="SUPFAM" id="SSF56059">
    <property type="entry name" value="Glutathione synthetase ATP-binding domain-like"/>
    <property type="match status" value="1"/>
</dbReference>
<reference evidence="3 4" key="1">
    <citation type="submission" date="2024-11" db="EMBL/GenBank/DDBJ databases">
        <title>Chromosome-level genome assembly of the freshwater bivalve Anodonta woodiana.</title>
        <authorList>
            <person name="Chen X."/>
        </authorList>
    </citation>
    <scope>NUCLEOTIDE SEQUENCE [LARGE SCALE GENOMIC DNA]</scope>
    <source>
        <strain evidence="3">MN2024</strain>
        <tissue evidence="3">Gills</tissue>
    </source>
</reference>
<dbReference type="Proteomes" id="UP001634394">
    <property type="component" value="Unassembled WGS sequence"/>
</dbReference>
<evidence type="ECO:0000256" key="1">
    <source>
        <dbReference type="PROSITE-ProRule" id="PRU00409"/>
    </source>
</evidence>
<dbReference type="InterPro" id="IPR011761">
    <property type="entry name" value="ATP-grasp"/>
</dbReference>
<accession>A0ABD3V1F4</accession>
<dbReference type="PANTHER" id="PTHR48066">
    <property type="entry name" value="CARNOSINE SYNTHASE 1"/>
    <property type="match status" value="1"/>
</dbReference>
<dbReference type="AlphaFoldDB" id="A0ABD3V1F4"/>
<proteinExistence type="predicted"/>
<evidence type="ECO:0000313" key="3">
    <source>
        <dbReference type="EMBL" id="KAL3855357.1"/>
    </source>
</evidence>
<organism evidence="3 4">
    <name type="scientific">Sinanodonta woodiana</name>
    <name type="common">Chinese pond mussel</name>
    <name type="synonym">Anodonta woodiana</name>
    <dbReference type="NCBI Taxonomy" id="1069815"/>
    <lineage>
        <taxon>Eukaryota</taxon>
        <taxon>Metazoa</taxon>
        <taxon>Spiralia</taxon>
        <taxon>Lophotrochozoa</taxon>
        <taxon>Mollusca</taxon>
        <taxon>Bivalvia</taxon>
        <taxon>Autobranchia</taxon>
        <taxon>Heteroconchia</taxon>
        <taxon>Palaeoheterodonta</taxon>
        <taxon>Unionida</taxon>
        <taxon>Unionoidea</taxon>
        <taxon>Unionidae</taxon>
        <taxon>Unioninae</taxon>
        <taxon>Sinanodonta</taxon>
    </lineage>
</organism>
<dbReference type="Pfam" id="PF18130">
    <property type="entry name" value="ATPgrasp_N"/>
    <property type="match status" value="1"/>
</dbReference>
<dbReference type="PANTHER" id="PTHR48066:SF1">
    <property type="entry name" value="CARNOSINE SYNTHASE 1"/>
    <property type="match status" value="1"/>
</dbReference>
<evidence type="ECO:0000313" key="4">
    <source>
        <dbReference type="Proteomes" id="UP001634394"/>
    </source>
</evidence>
<feature type="domain" description="ATP-grasp" evidence="2">
    <location>
        <begin position="722"/>
        <end position="923"/>
    </location>
</feature>
<sequence>MYELQTELRRNTARMEIMSESVHYKPRTCDTRINDFDLLVKKIEAAQVVSSVLDNVSAENYFSYPDDPVPHAEASMKDDDEKSFYNLEEKEEQKKEKENKKWLNKTRIKNSATTYSTCTGSYRAWSTNVDLGPPGADTPIPKEDENIMIYYEILQYTLYETGCPETIDRTSQPRSVSKHATSITILSSPVECMAVLMEGGRCCPGDMLLVLSASWLSKKKSETKQGLYSLYVHKAIAFAEAGRTYIETYNPPRRTTYFVNFFTTACTNGARNDGEAIEALLDCPTSSSLKLIGLVDDKVWTRCVMAKVGMAFPETLAFVYNSDLMYPNQTVPDIRVVLIDKQRTDLNLIVYTQVSDFLAMCSDKDIPKIVVKPSGVMWHGSKGVTFHYTDDKDEILSVVLELMTFIHKGDAVLVEAFQETVKPEPTSKLPKWACNNNNAVRLRTTVCRAHDDTPKTSNINCGVALLNEPVNGSNTVCQSLKTTLIAFGITDETEIANFQQEVSEKSAAVLDGIMSYENDLSITERGGLYAQTDVIGIDLVITTRNGVLTPVGIEVNSHDCTFNCQVYENIYPQEKGLSVRPWIETMITRSQKFLLVGKTILVIGAGNYGKDSIWGAALDMGVKVVLVESDPHHFAIEEVAEFIHYDFMDHTQDDKHAIKIYKLLKQNKMKVDGCVTFWEDCVPLTAIMCQLLNLTGPSVFGAMNAKHKNATLSVLRKRISDIPHFLNTCLNTSLFTFIGGKTDIENATNITQFPFVLNVSNADGDVLEQNSEELDEKNIKLQSAFQNEEDYFGTGIGHGDTVMDMEYIGGTDHNVDVVIYERKLVAAFVSDKGPTRGKTFIETSACMPSFLPNDKQRQLITAVYQCCTKIGMENGVFNVEMKMNSRGPRLVKINGRMGGFYLRDWIKKLYGVDLVMLAFLVSCGIRPYCPGLIPKGQFMGVMCIPSLHSHMLSDPGTLSRRQELESKGIIHFNTFNEHAYINRDGCEEPFANVAVLEKDIPSAKRKLLEFAKEFNITGPIYNVTDFLAEFQNV</sequence>
<gene>
    <name evidence="3" type="ORF">ACJMK2_014572</name>
</gene>
<name>A0ABD3V1F4_SINWO</name>
<protein>
    <recommendedName>
        <fullName evidence="2">ATP-grasp domain-containing protein</fullName>
    </recommendedName>
</protein>
<dbReference type="InterPro" id="IPR031046">
    <property type="entry name" value="CARNS1"/>
</dbReference>
<keyword evidence="4" id="KW-1185">Reference proteome</keyword>
<keyword evidence="1" id="KW-0547">Nucleotide-binding</keyword>
<comment type="caution">
    <text evidence="3">The sequence shown here is derived from an EMBL/GenBank/DDBJ whole genome shotgun (WGS) entry which is preliminary data.</text>
</comment>
<dbReference type="PROSITE" id="PS50975">
    <property type="entry name" value="ATP_GRASP"/>
    <property type="match status" value="1"/>
</dbReference>
<dbReference type="EMBL" id="JBJQND010000014">
    <property type="protein sequence ID" value="KAL3855357.1"/>
    <property type="molecule type" value="Genomic_DNA"/>
</dbReference>
<dbReference type="InterPro" id="IPR041472">
    <property type="entry name" value="BL00235/CARNS1_N"/>
</dbReference>
<dbReference type="Gene3D" id="3.30.470.20">
    <property type="entry name" value="ATP-grasp fold, B domain"/>
    <property type="match status" value="1"/>
</dbReference>
<dbReference type="Gene3D" id="3.40.50.20">
    <property type="match status" value="1"/>
</dbReference>
<evidence type="ECO:0000259" key="2">
    <source>
        <dbReference type="PROSITE" id="PS50975"/>
    </source>
</evidence>
<dbReference type="GO" id="GO:0005524">
    <property type="term" value="F:ATP binding"/>
    <property type="evidence" value="ECO:0007669"/>
    <property type="project" value="UniProtKB-UniRule"/>
</dbReference>
<keyword evidence="1" id="KW-0067">ATP-binding</keyword>